<protein>
    <recommendedName>
        <fullName evidence="4 12">GDP-Man:Man(3)GlcNAc(2)-PP-Dol alpha-1,2-mannosyltransferase</fullName>
        <ecNumber evidence="3 12">2.4.1.131</ecNumber>
    </recommendedName>
</protein>
<evidence type="ECO:0000256" key="6">
    <source>
        <dbReference type="ARBA" id="ARBA00022679"/>
    </source>
</evidence>
<dbReference type="Gene3D" id="3.40.50.2000">
    <property type="entry name" value="Glycogen Phosphorylase B"/>
    <property type="match status" value="1"/>
</dbReference>
<evidence type="ECO:0000256" key="12">
    <source>
        <dbReference type="RuleBase" id="RU367051"/>
    </source>
</evidence>
<evidence type="ECO:0000256" key="11">
    <source>
        <dbReference type="ARBA" id="ARBA00045065"/>
    </source>
</evidence>
<dbReference type="InterPro" id="IPR001296">
    <property type="entry name" value="Glyco_trans_1"/>
</dbReference>
<comment type="catalytic activity">
    <reaction evidence="11 12">
        <text>an alpha-D-Man-(1-&gt;3)-[alpha-D-Man-(1-&gt;6)]-beta-D-Man-(1-&gt;4)-beta-D-GlcNAc-(1-&gt;4)-alpha-D-GlcNAc-diphospho-di-trans,poly-cis-dolichol + 2 GDP-alpha-D-mannose = an alpha-D-Man-(1-&gt;2)-alpha-D-Man-(1-&gt;2)-alpha-D-Man-(1-&gt;3)-[alpha-D-Man-(1-&gt;6)]-beta-D-Man-(1-&gt;4)-beta-D-GlcNAc-(1-&gt;4)-alpha-D-GlcNAc-diphospho-di-trans,poly-cis-dolichol + 2 GDP + 2 H(+)</text>
        <dbReference type="Rhea" id="RHEA:29523"/>
        <dbReference type="Rhea" id="RHEA-COMP:19515"/>
        <dbReference type="Rhea" id="RHEA-COMP:19516"/>
        <dbReference type="ChEBI" id="CHEBI:15378"/>
        <dbReference type="ChEBI" id="CHEBI:57527"/>
        <dbReference type="ChEBI" id="CHEBI:58189"/>
        <dbReference type="ChEBI" id="CHEBI:132511"/>
        <dbReference type="ChEBI" id="CHEBI:132515"/>
        <dbReference type="EC" id="2.4.1.131"/>
    </reaction>
    <physiologicalReaction direction="left-to-right" evidence="11 12">
        <dbReference type="Rhea" id="RHEA:29524"/>
    </physiologicalReaction>
</comment>
<keyword evidence="6 12" id="KW-0808">Transferase</keyword>
<evidence type="ECO:0000313" key="16">
    <source>
        <dbReference type="Proteomes" id="UP000009168"/>
    </source>
</evidence>
<evidence type="ECO:0000256" key="7">
    <source>
        <dbReference type="ARBA" id="ARBA00022692"/>
    </source>
</evidence>
<keyword evidence="16" id="KW-1185">Reference proteome</keyword>
<dbReference type="GO" id="GO:0005789">
    <property type="term" value="C:endoplasmic reticulum membrane"/>
    <property type="evidence" value="ECO:0007669"/>
    <property type="project" value="UniProtKB-SubCell"/>
</dbReference>
<evidence type="ECO:0000256" key="4">
    <source>
        <dbReference type="ARBA" id="ARBA00022018"/>
    </source>
</evidence>
<comment type="subcellular location">
    <subcellularLocation>
        <location evidence="1">Endoplasmic reticulum membrane</location>
        <topology evidence="1">Single-pass membrane protein</topology>
    </subcellularLocation>
</comment>
<dbReference type="SUPFAM" id="SSF53756">
    <property type="entry name" value="UDP-Glycosyltransferase/glycogen phosphorylase"/>
    <property type="match status" value="1"/>
</dbReference>
<dbReference type="InterPro" id="IPR031814">
    <property type="entry name" value="ALG11_N"/>
</dbReference>
<dbReference type="HOGENOM" id="CLU_017896_2_0_1"/>
<dbReference type="RefSeq" id="XP_001019991.3">
    <property type="nucleotide sequence ID" value="XM_001019991.3"/>
</dbReference>
<comment type="pathway">
    <text evidence="2 12">Protein modification; protein glycosylation.</text>
</comment>
<name>Q23TG0_TETTS</name>
<gene>
    <name evidence="15" type="ORF">TTHERM_00666220</name>
</gene>
<dbReference type="KEGG" id="tet:TTHERM_00666220"/>
<comment type="similarity">
    <text evidence="12">Belongs to the glycosyltransferase group 1 family. Glycosyltransferase 4 subfamily.</text>
</comment>
<keyword evidence="9 12" id="KW-1133">Transmembrane helix</keyword>
<comment type="function">
    <text evidence="12">GDP-Man:Man(3)GlcNAc(2)-PP-Dol alpha-1,2-mannosyltransferase that operates in the biosynthetic pathway of dolichol-linked oligosaccharides, the glycan precursors employed in protein asparagine (N)-glycosylation. The assembly of dolichol-linked oligosaccharides begins on the cytosolic side of the endoplasmic reticulum membrane and finishes in its lumen. The sequential addition of sugars to dolichol pyrophosphate produces dolichol-linked oligosaccharides containing fourteen sugars, including two GlcNAcs, nine mannoses and three glucoses. Once assembled, the oligosaccharide is transferred from the lipid to nascent proteins by oligosaccharyltransferases. Catalyzes, on the cytoplasmic face of the endoplasmic reticulum, the addition of the fourth and fifth mannose residues to the dolichol-linked oligosaccharide chain, to produce Man(5)GlcNAc(2)-PP-dolichol core oligosaccharide.</text>
</comment>
<evidence type="ECO:0000256" key="3">
    <source>
        <dbReference type="ARBA" id="ARBA00012645"/>
    </source>
</evidence>
<keyword evidence="5 12" id="KW-0328">Glycosyltransferase</keyword>
<dbReference type="InterPro" id="IPR038013">
    <property type="entry name" value="ALG11"/>
</dbReference>
<dbReference type="CDD" id="cd03806">
    <property type="entry name" value="GT4_ALG11-like"/>
    <property type="match status" value="1"/>
</dbReference>
<organism evidence="15 16">
    <name type="scientific">Tetrahymena thermophila (strain SB210)</name>
    <dbReference type="NCBI Taxonomy" id="312017"/>
    <lineage>
        <taxon>Eukaryota</taxon>
        <taxon>Sar</taxon>
        <taxon>Alveolata</taxon>
        <taxon>Ciliophora</taxon>
        <taxon>Intramacronucleata</taxon>
        <taxon>Oligohymenophorea</taxon>
        <taxon>Hymenostomatida</taxon>
        <taxon>Tetrahymenina</taxon>
        <taxon>Tetrahymenidae</taxon>
        <taxon>Tetrahymena</taxon>
    </lineage>
</organism>
<evidence type="ECO:0000313" key="15">
    <source>
        <dbReference type="EMBL" id="EAR99746.3"/>
    </source>
</evidence>
<evidence type="ECO:0000256" key="10">
    <source>
        <dbReference type="ARBA" id="ARBA00023136"/>
    </source>
</evidence>
<feature type="domain" description="Glycosyl transferase family 1" evidence="13">
    <location>
        <begin position="289"/>
        <end position="455"/>
    </location>
</feature>
<dbReference type="PANTHER" id="PTHR45919:SF1">
    <property type="entry name" value="GDP-MAN:MAN(3)GLCNAC(2)-PP-DOL ALPHA-1,2-MANNOSYLTRANSFERASE"/>
    <property type="match status" value="1"/>
</dbReference>
<keyword evidence="8 12" id="KW-0256">Endoplasmic reticulum</keyword>
<dbReference type="AlphaFoldDB" id="Q23TG0"/>
<evidence type="ECO:0000259" key="13">
    <source>
        <dbReference type="Pfam" id="PF00534"/>
    </source>
</evidence>
<evidence type="ECO:0000256" key="8">
    <source>
        <dbReference type="ARBA" id="ARBA00022824"/>
    </source>
</evidence>
<dbReference type="Proteomes" id="UP000009168">
    <property type="component" value="Unassembled WGS sequence"/>
</dbReference>
<dbReference type="InParanoid" id="Q23TG0"/>
<accession>Q23TG0</accession>
<evidence type="ECO:0000256" key="1">
    <source>
        <dbReference type="ARBA" id="ARBA00004389"/>
    </source>
</evidence>
<dbReference type="STRING" id="312017.Q23TG0"/>
<dbReference type="eggNOG" id="KOG1387">
    <property type="taxonomic scope" value="Eukaryota"/>
</dbReference>
<evidence type="ECO:0000256" key="9">
    <source>
        <dbReference type="ARBA" id="ARBA00022989"/>
    </source>
</evidence>
<proteinExistence type="inferred from homology"/>
<keyword evidence="10 12" id="KW-0472">Membrane</keyword>
<dbReference type="GO" id="GO:0004377">
    <property type="term" value="F:GDP-Man:Man(3)GlcNAc(2)-PP-Dol alpha-1,2-mannosyltransferase activity"/>
    <property type="evidence" value="ECO:0007669"/>
    <property type="project" value="UniProtKB-UniRule"/>
</dbReference>
<dbReference type="GO" id="GO:0006487">
    <property type="term" value="P:protein N-linked glycosylation"/>
    <property type="evidence" value="ECO:0007669"/>
    <property type="project" value="TreeGrafter"/>
</dbReference>
<dbReference type="EC" id="2.4.1.131" evidence="3 12"/>
<evidence type="ECO:0000259" key="14">
    <source>
        <dbReference type="Pfam" id="PF15924"/>
    </source>
</evidence>
<dbReference type="EMBL" id="GG662636">
    <property type="protein sequence ID" value="EAR99746.3"/>
    <property type="molecule type" value="Genomic_DNA"/>
</dbReference>
<dbReference type="Pfam" id="PF00534">
    <property type="entry name" value="Glycos_transf_1"/>
    <property type="match status" value="1"/>
</dbReference>
<dbReference type="Pfam" id="PF15924">
    <property type="entry name" value="ALG11_N"/>
    <property type="match status" value="1"/>
</dbReference>
<dbReference type="GeneID" id="7827134"/>
<dbReference type="OrthoDB" id="2276068at2759"/>
<keyword evidence="7 12" id="KW-0812">Transmembrane</keyword>
<reference evidence="16" key="1">
    <citation type="journal article" date="2006" name="PLoS Biol.">
        <title>Macronuclear genome sequence of the ciliate Tetrahymena thermophila, a model eukaryote.</title>
        <authorList>
            <person name="Eisen J.A."/>
            <person name="Coyne R.S."/>
            <person name="Wu M."/>
            <person name="Wu D."/>
            <person name="Thiagarajan M."/>
            <person name="Wortman J.R."/>
            <person name="Badger J.H."/>
            <person name="Ren Q."/>
            <person name="Amedeo P."/>
            <person name="Jones K.M."/>
            <person name="Tallon L.J."/>
            <person name="Delcher A.L."/>
            <person name="Salzberg S.L."/>
            <person name="Silva J.C."/>
            <person name="Haas B.J."/>
            <person name="Majoros W.H."/>
            <person name="Farzad M."/>
            <person name="Carlton J.M."/>
            <person name="Smith R.K. Jr."/>
            <person name="Garg J."/>
            <person name="Pearlman R.E."/>
            <person name="Karrer K.M."/>
            <person name="Sun L."/>
            <person name="Manning G."/>
            <person name="Elde N.C."/>
            <person name="Turkewitz A.P."/>
            <person name="Asai D.J."/>
            <person name="Wilkes D.E."/>
            <person name="Wang Y."/>
            <person name="Cai H."/>
            <person name="Collins K."/>
            <person name="Stewart B.A."/>
            <person name="Lee S.R."/>
            <person name="Wilamowska K."/>
            <person name="Weinberg Z."/>
            <person name="Ruzzo W.L."/>
            <person name="Wloga D."/>
            <person name="Gaertig J."/>
            <person name="Frankel J."/>
            <person name="Tsao C.-C."/>
            <person name="Gorovsky M.A."/>
            <person name="Keeling P.J."/>
            <person name="Waller R.F."/>
            <person name="Patron N.J."/>
            <person name="Cherry J.M."/>
            <person name="Stover N.A."/>
            <person name="Krieger C.J."/>
            <person name="del Toro C."/>
            <person name="Ryder H.F."/>
            <person name="Williamson S.C."/>
            <person name="Barbeau R.A."/>
            <person name="Hamilton E.P."/>
            <person name="Orias E."/>
        </authorList>
    </citation>
    <scope>NUCLEOTIDE SEQUENCE [LARGE SCALE GENOMIC DNA]</scope>
    <source>
        <strain evidence="16">SB210</strain>
    </source>
</reference>
<dbReference type="UniPathway" id="UPA00378"/>
<evidence type="ECO:0000256" key="2">
    <source>
        <dbReference type="ARBA" id="ARBA00004922"/>
    </source>
</evidence>
<dbReference type="PANTHER" id="PTHR45919">
    <property type="entry name" value="GDP-MAN:MAN(3)GLCNAC(2)-PP-DOL ALPHA-1,2-MANNOSYLTRANSFERASE"/>
    <property type="match status" value="1"/>
</dbReference>
<feature type="transmembrane region" description="Helical" evidence="12">
    <location>
        <begin position="6"/>
        <end position="31"/>
    </location>
</feature>
<feature type="domain" description="ALG11 mannosyltransferase N-terminal" evidence="14">
    <location>
        <begin position="46"/>
        <end position="254"/>
    </location>
</feature>
<sequence length="486" mass="56582">MASFIFKILIISFLYVFLPLLAIYTLLKLVVRLKKFIRNKGNSKLKIAFFHPYCNSAGGGEKVLWCLVYSLLNCVAYRENFELVIYTGDQVSGEDILKKATDRFNINVLELKDKIQFIRVSGRKLLEPFRVATMILQAIGTMIYTFKCLLKYQPDIFFDSTGFAFSYIVVKKFLGCKVVSYTHYPFISSDMIQKVIRNEQSFNNRGFIAQSGLFSNIKFFYYLILTKMYKFMGNYVDMTFTNSTWTDDHIRSLWAPCRQVETITESVKLYPPCNVTSLLELEKNQENSTVQIMSFAQFRPEKDHMMQIRVFERVLSRLTDEEKHKLQFRVVGSVRNDDDEQLLSNLKKEVEQRHLSDKIQFIKNPSFKDILKIFEQSDIGLHTMKDEHFGIAVVEMMAGGLITIAHKSAGPLKDIIQNENFGFLCENEDEYVEATLKAVQMPKEVKQELVSNSRQKAQEFSEDMFYIKSAAHFENFLEYFNLVKKV</sequence>
<evidence type="ECO:0000256" key="5">
    <source>
        <dbReference type="ARBA" id="ARBA00022676"/>
    </source>
</evidence>